<keyword evidence="2" id="KW-1185">Reference proteome</keyword>
<dbReference type="InterPro" id="IPR050583">
    <property type="entry name" value="Mycobacterial_A85_antigen"/>
</dbReference>
<evidence type="ECO:0000313" key="2">
    <source>
        <dbReference type="Proteomes" id="UP000254808"/>
    </source>
</evidence>
<dbReference type="EMBL" id="CP027806">
    <property type="protein sequence ID" value="AXJ02371.1"/>
    <property type="molecule type" value="Genomic_DNA"/>
</dbReference>
<dbReference type="PANTHER" id="PTHR48098:SF1">
    <property type="entry name" value="DIACYLGLYCEROL ACYLTRANSFERASE_MYCOLYLTRANSFERASE AG85A"/>
    <property type="match status" value="1"/>
</dbReference>
<dbReference type="RefSeq" id="WP_114985468.1">
    <property type="nucleotide sequence ID" value="NZ_CP027806.1"/>
</dbReference>
<dbReference type="Pfam" id="PF00756">
    <property type="entry name" value="Esterase"/>
    <property type="match status" value="1"/>
</dbReference>
<dbReference type="KEGG" id="cprv:CYPRO_3137"/>
<sequence length="314" mass="35305">MITPLHRNILARHKGTLSGALRVLPFRSRALGVSRTVFVYEPPNMRNVSDMHLLYLFRGHEREFVYINEDDSRETTTIEDLDALIVSGEIPPVMAVIPGLTSLDGKKHSMGINTLVPPQDMRDGLGTGQVWDFLTLDLIPYLEARYQKKLGSGIRMAAGFSLGGYTAALLATAFPGYLDHAGIYDGLFMFDGQTDIRTNAPDEIWLKSAVPDAALCPAEKRSPENLAPWNPAELIRYADPVTLEEIQETMFWIRSAAGDGQEGNHDRCKYFTALLREHGITAGFNRIPLHPDARHTWHWNDRFIRLFLLNVFSV</sequence>
<proteinExistence type="predicted"/>
<organism evidence="1 2">
    <name type="scientific">Cyclonatronum proteinivorum</name>
    <dbReference type="NCBI Taxonomy" id="1457365"/>
    <lineage>
        <taxon>Bacteria</taxon>
        <taxon>Pseudomonadati</taxon>
        <taxon>Balneolota</taxon>
        <taxon>Balneolia</taxon>
        <taxon>Balneolales</taxon>
        <taxon>Cyclonatronaceae</taxon>
        <taxon>Cyclonatronum</taxon>
    </lineage>
</organism>
<accession>A0A345UPG9</accession>
<protein>
    <submittedName>
        <fullName evidence="1">Esterase</fullName>
    </submittedName>
</protein>
<dbReference type="GO" id="GO:0016747">
    <property type="term" value="F:acyltransferase activity, transferring groups other than amino-acyl groups"/>
    <property type="evidence" value="ECO:0007669"/>
    <property type="project" value="TreeGrafter"/>
</dbReference>
<dbReference type="InterPro" id="IPR029058">
    <property type="entry name" value="AB_hydrolase_fold"/>
</dbReference>
<evidence type="ECO:0000313" key="1">
    <source>
        <dbReference type="EMBL" id="AXJ02371.1"/>
    </source>
</evidence>
<gene>
    <name evidence="1" type="ORF">CYPRO_3137</name>
</gene>
<dbReference type="Proteomes" id="UP000254808">
    <property type="component" value="Chromosome"/>
</dbReference>
<dbReference type="SUPFAM" id="SSF53474">
    <property type="entry name" value="alpha/beta-Hydrolases"/>
    <property type="match status" value="1"/>
</dbReference>
<dbReference type="OrthoDB" id="9803578at2"/>
<reference evidence="1 2" key="1">
    <citation type="submission" date="2018-03" db="EMBL/GenBank/DDBJ databases">
        <title>Phenotypic and genomic properties of Cyclonatronum proteinivorum gen. nov., sp. nov., a haloalkaliphilic bacteroidete from soda lakes possessing Na+-translocating rhodopsin.</title>
        <authorList>
            <person name="Toshchakov S.V."/>
            <person name="Korzhenkov A."/>
            <person name="Samarov N.I."/>
            <person name="Kublanov I.V."/>
            <person name="Muntyan M.S."/>
            <person name="Sorokin D.Y."/>
        </authorList>
    </citation>
    <scope>NUCLEOTIDE SEQUENCE [LARGE SCALE GENOMIC DNA]</scope>
    <source>
        <strain evidence="1 2">Omega</strain>
    </source>
</reference>
<dbReference type="PANTHER" id="PTHR48098">
    <property type="entry name" value="ENTEROCHELIN ESTERASE-RELATED"/>
    <property type="match status" value="1"/>
</dbReference>
<dbReference type="AlphaFoldDB" id="A0A345UPG9"/>
<name>A0A345UPG9_9BACT</name>
<dbReference type="InterPro" id="IPR000801">
    <property type="entry name" value="Esterase-like"/>
</dbReference>
<dbReference type="Gene3D" id="3.40.50.1820">
    <property type="entry name" value="alpha/beta hydrolase"/>
    <property type="match status" value="1"/>
</dbReference>